<protein>
    <submittedName>
        <fullName evidence="1">Uncharacterized protein</fullName>
    </submittedName>
</protein>
<evidence type="ECO:0000313" key="1">
    <source>
        <dbReference type="EMBL" id="KAL3639183.1"/>
    </source>
</evidence>
<organism evidence="1 2">
    <name type="scientific">Castilleja foliolosa</name>
    <dbReference type="NCBI Taxonomy" id="1961234"/>
    <lineage>
        <taxon>Eukaryota</taxon>
        <taxon>Viridiplantae</taxon>
        <taxon>Streptophyta</taxon>
        <taxon>Embryophyta</taxon>
        <taxon>Tracheophyta</taxon>
        <taxon>Spermatophyta</taxon>
        <taxon>Magnoliopsida</taxon>
        <taxon>eudicotyledons</taxon>
        <taxon>Gunneridae</taxon>
        <taxon>Pentapetalae</taxon>
        <taxon>asterids</taxon>
        <taxon>lamiids</taxon>
        <taxon>Lamiales</taxon>
        <taxon>Orobanchaceae</taxon>
        <taxon>Pedicularideae</taxon>
        <taxon>Castillejinae</taxon>
        <taxon>Castilleja</taxon>
    </lineage>
</organism>
<proteinExistence type="predicted"/>
<dbReference type="EMBL" id="JAVIJP010000018">
    <property type="protein sequence ID" value="KAL3639183.1"/>
    <property type="molecule type" value="Genomic_DNA"/>
</dbReference>
<accession>A0ABD3DAK2</accession>
<comment type="caution">
    <text evidence="1">The sequence shown here is derived from an EMBL/GenBank/DDBJ whole genome shotgun (WGS) entry which is preliminary data.</text>
</comment>
<gene>
    <name evidence="1" type="ORF">CASFOL_017090</name>
</gene>
<evidence type="ECO:0000313" key="2">
    <source>
        <dbReference type="Proteomes" id="UP001632038"/>
    </source>
</evidence>
<dbReference type="Proteomes" id="UP001632038">
    <property type="component" value="Unassembled WGS sequence"/>
</dbReference>
<dbReference type="AlphaFoldDB" id="A0ABD3DAK2"/>
<keyword evidence="2" id="KW-1185">Reference proteome</keyword>
<sequence>MEEIQKLLVSAARDCAPQYINSFVEIQFISGVEV</sequence>
<reference evidence="2" key="1">
    <citation type="journal article" date="2024" name="IScience">
        <title>Strigolactones Initiate the Formation of Haustorium-like Structures in Castilleja.</title>
        <authorList>
            <person name="Buerger M."/>
            <person name="Peterson D."/>
            <person name="Chory J."/>
        </authorList>
    </citation>
    <scope>NUCLEOTIDE SEQUENCE [LARGE SCALE GENOMIC DNA]</scope>
</reference>
<name>A0ABD3DAK2_9LAMI</name>